<evidence type="ECO:0000259" key="4">
    <source>
        <dbReference type="PROSITE" id="PS51667"/>
    </source>
</evidence>
<organism evidence="5 6">
    <name type="scientific">Actinidia rufa</name>
    <dbReference type="NCBI Taxonomy" id="165716"/>
    <lineage>
        <taxon>Eukaryota</taxon>
        <taxon>Viridiplantae</taxon>
        <taxon>Streptophyta</taxon>
        <taxon>Embryophyta</taxon>
        <taxon>Tracheophyta</taxon>
        <taxon>Spermatophyta</taxon>
        <taxon>Magnoliopsida</taxon>
        <taxon>eudicotyledons</taxon>
        <taxon>Gunneridae</taxon>
        <taxon>Pentapetalae</taxon>
        <taxon>asterids</taxon>
        <taxon>Ericales</taxon>
        <taxon>Actinidiaceae</taxon>
        <taxon>Actinidia</taxon>
    </lineage>
</organism>
<sequence>MIESAKDLEAIEEGREKSRKPSLLGAEVGCSSHHQEVGRWCEEDKVVPPKKRGDFGAIMEGEKKMKSKTNKKYAKPNEEQGLKANEEGDNGSTSGGKKVKRGNVILEGSRCSRVNGRGWRCCQQTLVGYSLCEHHFGKGRLRSINASVRYRAVATTTASAPKNDGYGQLSLSTSSEQKLGQRFVDEDEDEEEKPLMVTKRRMKLGMVKARSLSSLLSQTNNVVLVADHDKNK</sequence>
<feature type="region of interest" description="Disordered" evidence="3">
    <location>
        <begin position="52"/>
        <end position="101"/>
    </location>
</feature>
<evidence type="ECO:0000313" key="6">
    <source>
        <dbReference type="Proteomes" id="UP000585474"/>
    </source>
</evidence>
<dbReference type="Pfam" id="PF08879">
    <property type="entry name" value="WRC"/>
    <property type="match status" value="1"/>
</dbReference>
<feature type="region of interest" description="Disordered" evidence="3">
    <location>
        <begin position="1"/>
        <end position="23"/>
    </location>
</feature>
<comment type="caution">
    <text evidence="2">Lacks conserved residue(s) required for the propagation of feature annotation.</text>
</comment>
<evidence type="ECO:0000256" key="3">
    <source>
        <dbReference type="SAM" id="MobiDB-lite"/>
    </source>
</evidence>
<feature type="compositionally biased region" description="Basic and acidic residues" evidence="3">
    <location>
        <begin position="52"/>
        <end position="64"/>
    </location>
</feature>
<dbReference type="Proteomes" id="UP000585474">
    <property type="component" value="Unassembled WGS sequence"/>
</dbReference>
<dbReference type="PROSITE" id="PS51667">
    <property type="entry name" value="WRC"/>
    <property type="match status" value="1"/>
</dbReference>
<name>A0A7J0FM92_9ERIC</name>
<proteinExistence type="predicted"/>
<feature type="domain" description="WRC" evidence="4">
    <location>
        <begin position="105"/>
        <end position="150"/>
    </location>
</feature>
<feature type="compositionally biased region" description="Basic and acidic residues" evidence="3">
    <location>
        <begin position="1"/>
        <end position="16"/>
    </location>
</feature>
<dbReference type="EMBL" id="BJWL01000013">
    <property type="protein sequence ID" value="GFY99825.1"/>
    <property type="molecule type" value="Genomic_DNA"/>
</dbReference>
<dbReference type="PANTHER" id="PTHR34122">
    <property type="entry name" value="EXPRESSED PROTEIN-RELATED"/>
    <property type="match status" value="1"/>
</dbReference>
<keyword evidence="6" id="KW-1185">Reference proteome</keyword>
<gene>
    <name evidence="5" type="ORF">Acr_13g0012250</name>
</gene>
<dbReference type="InterPro" id="IPR014977">
    <property type="entry name" value="WRC_dom"/>
</dbReference>
<dbReference type="AlphaFoldDB" id="A0A7J0FM92"/>
<evidence type="ECO:0000256" key="1">
    <source>
        <dbReference type="ARBA" id="ARBA00023242"/>
    </source>
</evidence>
<evidence type="ECO:0000313" key="5">
    <source>
        <dbReference type="EMBL" id="GFY99825.1"/>
    </source>
</evidence>
<comment type="caution">
    <text evidence="5">The sequence shown here is derived from an EMBL/GenBank/DDBJ whole genome shotgun (WGS) entry which is preliminary data.</text>
</comment>
<protein>
    <recommendedName>
        <fullName evidence="4">WRC domain-containing protein</fullName>
    </recommendedName>
</protein>
<dbReference type="PANTHER" id="PTHR34122:SF1">
    <property type="entry name" value="EXPRESSED PROTEIN"/>
    <property type="match status" value="1"/>
</dbReference>
<feature type="compositionally biased region" description="Basic residues" evidence="3">
    <location>
        <begin position="65"/>
        <end position="74"/>
    </location>
</feature>
<reference evidence="5 6" key="1">
    <citation type="submission" date="2019-07" db="EMBL/GenBank/DDBJ databases">
        <title>De Novo Assembly of kiwifruit Actinidia rufa.</title>
        <authorList>
            <person name="Sugita-Konishi S."/>
            <person name="Sato K."/>
            <person name="Mori E."/>
            <person name="Abe Y."/>
            <person name="Kisaki G."/>
            <person name="Hamano K."/>
            <person name="Suezawa K."/>
            <person name="Otani M."/>
            <person name="Fukuda T."/>
            <person name="Manabe T."/>
            <person name="Gomi K."/>
            <person name="Tabuchi M."/>
            <person name="Akimitsu K."/>
            <person name="Kataoka I."/>
        </authorList>
    </citation>
    <scope>NUCLEOTIDE SEQUENCE [LARGE SCALE GENOMIC DNA]</scope>
    <source>
        <strain evidence="6">cv. Fuchu</strain>
    </source>
</reference>
<keyword evidence="1" id="KW-0539">Nucleus</keyword>
<feature type="compositionally biased region" description="Basic and acidic residues" evidence="3">
    <location>
        <begin position="75"/>
        <end position="86"/>
    </location>
</feature>
<evidence type="ECO:0000256" key="2">
    <source>
        <dbReference type="PROSITE-ProRule" id="PRU01002"/>
    </source>
</evidence>
<accession>A0A7J0FM92</accession>
<dbReference type="OrthoDB" id="686202at2759"/>